<dbReference type="Proteomes" id="UP000225277">
    <property type="component" value="Unassembled WGS sequence"/>
</dbReference>
<keyword evidence="6 11" id="KW-0328">Glycosyltransferase</keyword>
<dbReference type="CDD" id="cd06223">
    <property type="entry name" value="PRTases_typeI"/>
    <property type="match status" value="1"/>
</dbReference>
<evidence type="ECO:0000256" key="6">
    <source>
        <dbReference type="ARBA" id="ARBA00022676"/>
    </source>
</evidence>
<keyword evidence="9" id="KW-0342">GTP-binding</keyword>
<comment type="similarity">
    <text evidence="3">Belongs to the UPRTase family.</text>
</comment>
<evidence type="ECO:0000313" key="11">
    <source>
        <dbReference type="EMBL" id="CZT21473.1"/>
    </source>
</evidence>
<dbReference type="OrthoDB" id="10257085at2759"/>
<evidence type="ECO:0000256" key="3">
    <source>
        <dbReference type="ARBA" id="ARBA00009516"/>
    </source>
</evidence>
<keyword evidence="7 11" id="KW-0808">Transferase</keyword>
<comment type="cofactor">
    <cofactor evidence="1">
        <name>Mg(2+)</name>
        <dbReference type="ChEBI" id="CHEBI:18420"/>
    </cofactor>
</comment>
<gene>
    <name evidence="11" type="ORF">RCC_07336</name>
</gene>
<comment type="pathway">
    <text evidence="2">Pyrimidine metabolism; UMP biosynthesis via salvage pathway; UMP from uracil: step 1/1.</text>
</comment>
<evidence type="ECO:0000256" key="5">
    <source>
        <dbReference type="ARBA" id="ARBA00022533"/>
    </source>
</evidence>
<sequence length="197" mass="21267">MPSETINIVRHPCLKGKLSLLEDRSTPAAQVRSLVTQATYILATEASREISSSDHTIVVPVMRSGLAMVDATLEILCPSHPTSVYHLGLFRDSTTLEAIEYYNNIPTEGEAAKNGLIVDPLLATGATVTAAIDSLKRWGIEKIIVVALLATNEAIERITKVHPTGVQFFVGDVQELSPAGKVVPGVGDMGDRLYFRN</sequence>
<dbReference type="GO" id="GO:0005525">
    <property type="term" value="F:GTP binding"/>
    <property type="evidence" value="ECO:0007669"/>
    <property type="project" value="UniProtKB-KW"/>
</dbReference>
<dbReference type="EC" id="2.4.2.9" evidence="4"/>
<keyword evidence="8" id="KW-0547">Nucleotide-binding</keyword>
<dbReference type="STRING" id="112498.A0A2D3VKD3"/>
<evidence type="ECO:0000313" key="12">
    <source>
        <dbReference type="Proteomes" id="UP000225277"/>
    </source>
</evidence>
<dbReference type="GO" id="GO:0004845">
    <property type="term" value="F:uracil phosphoribosyltransferase activity"/>
    <property type="evidence" value="ECO:0007669"/>
    <property type="project" value="UniProtKB-EC"/>
</dbReference>
<dbReference type="InterPro" id="IPR029057">
    <property type="entry name" value="PRTase-like"/>
</dbReference>
<dbReference type="PANTHER" id="PTHR32315:SF4">
    <property type="entry name" value="URACIL PHOSPHORIBOSYLTRANSFERASE, CHLOROPLASTIC"/>
    <property type="match status" value="1"/>
</dbReference>
<evidence type="ECO:0000256" key="7">
    <source>
        <dbReference type="ARBA" id="ARBA00022679"/>
    </source>
</evidence>
<evidence type="ECO:0000256" key="1">
    <source>
        <dbReference type="ARBA" id="ARBA00001946"/>
    </source>
</evidence>
<accession>A0A2D3VKD3</accession>
<dbReference type="InterPro" id="IPR000836">
    <property type="entry name" value="PRTase_dom"/>
</dbReference>
<evidence type="ECO:0000256" key="4">
    <source>
        <dbReference type="ARBA" id="ARBA00011894"/>
    </source>
</evidence>
<evidence type="ECO:0000259" key="10">
    <source>
        <dbReference type="Pfam" id="PF14681"/>
    </source>
</evidence>
<dbReference type="Pfam" id="PF14681">
    <property type="entry name" value="UPRTase"/>
    <property type="match status" value="1"/>
</dbReference>
<protein>
    <recommendedName>
        <fullName evidence="4">uracil phosphoribosyltransferase</fullName>
        <ecNumber evidence="4">2.4.2.9</ecNumber>
    </recommendedName>
</protein>
<evidence type="ECO:0000256" key="8">
    <source>
        <dbReference type="ARBA" id="ARBA00022741"/>
    </source>
</evidence>
<dbReference type="GeneID" id="35602455"/>
<reference evidence="11 12" key="1">
    <citation type="submission" date="2016-03" db="EMBL/GenBank/DDBJ databases">
        <authorList>
            <person name="Ploux O."/>
        </authorList>
    </citation>
    <scope>NUCLEOTIDE SEQUENCE [LARGE SCALE GENOMIC DNA]</scope>
    <source>
        <strain evidence="11 12">URUG2</strain>
    </source>
</reference>
<organism evidence="11 12">
    <name type="scientific">Ramularia collo-cygni</name>
    <dbReference type="NCBI Taxonomy" id="112498"/>
    <lineage>
        <taxon>Eukaryota</taxon>
        <taxon>Fungi</taxon>
        <taxon>Dikarya</taxon>
        <taxon>Ascomycota</taxon>
        <taxon>Pezizomycotina</taxon>
        <taxon>Dothideomycetes</taxon>
        <taxon>Dothideomycetidae</taxon>
        <taxon>Mycosphaerellales</taxon>
        <taxon>Mycosphaerellaceae</taxon>
        <taxon>Ramularia</taxon>
    </lineage>
</organism>
<dbReference type="RefSeq" id="XP_023628362.1">
    <property type="nucleotide sequence ID" value="XM_023772594.1"/>
</dbReference>
<dbReference type="Gene3D" id="3.40.50.2020">
    <property type="match status" value="1"/>
</dbReference>
<proteinExistence type="inferred from homology"/>
<evidence type="ECO:0000256" key="9">
    <source>
        <dbReference type="ARBA" id="ARBA00023134"/>
    </source>
</evidence>
<dbReference type="PANTHER" id="PTHR32315">
    <property type="entry name" value="ADENINE PHOSPHORIBOSYLTRANSFERASE"/>
    <property type="match status" value="1"/>
</dbReference>
<evidence type="ECO:0000256" key="2">
    <source>
        <dbReference type="ARBA" id="ARBA00005180"/>
    </source>
</evidence>
<feature type="domain" description="Phosphoribosyltransferase" evidence="10">
    <location>
        <begin position="51"/>
        <end position="194"/>
    </location>
</feature>
<dbReference type="EMBL" id="FJUY01000011">
    <property type="protein sequence ID" value="CZT21473.1"/>
    <property type="molecule type" value="Genomic_DNA"/>
</dbReference>
<dbReference type="InterPro" id="IPR050054">
    <property type="entry name" value="UPRTase/APRTase"/>
</dbReference>
<keyword evidence="12" id="KW-1185">Reference proteome</keyword>
<name>A0A2D3VKD3_9PEZI</name>
<dbReference type="AlphaFoldDB" id="A0A2D3VKD3"/>
<keyword evidence="5" id="KW-0021">Allosteric enzyme</keyword>
<dbReference type="SUPFAM" id="SSF53271">
    <property type="entry name" value="PRTase-like"/>
    <property type="match status" value="1"/>
</dbReference>